<evidence type="ECO:0000313" key="3">
    <source>
        <dbReference type="Proteomes" id="UP000332933"/>
    </source>
</evidence>
<reference evidence="2 3" key="1">
    <citation type="submission" date="2019-03" db="EMBL/GenBank/DDBJ databases">
        <authorList>
            <person name="Gaulin E."/>
            <person name="Dumas B."/>
        </authorList>
    </citation>
    <scope>NUCLEOTIDE SEQUENCE [LARGE SCALE GENOMIC DNA]</scope>
    <source>
        <strain evidence="2">CBS 568.67</strain>
    </source>
</reference>
<accession>A0A485L097</accession>
<name>A0A485L097_9STRA</name>
<proteinExistence type="predicted"/>
<protein>
    <submittedName>
        <fullName evidence="2">Aste57867_13469 protein</fullName>
    </submittedName>
</protein>
<evidence type="ECO:0000313" key="1">
    <source>
        <dbReference type="EMBL" id="KAF0695733.1"/>
    </source>
</evidence>
<dbReference type="EMBL" id="CAADRA010005475">
    <property type="protein sequence ID" value="VFT90307.1"/>
    <property type="molecule type" value="Genomic_DNA"/>
</dbReference>
<dbReference type="OrthoDB" id="410307at2759"/>
<dbReference type="EMBL" id="VJMH01005454">
    <property type="protein sequence ID" value="KAF0695733.1"/>
    <property type="molecule type" value="Genomic_DNA"/>
</dbReference>
<reference evidence="1" key="2">
    <citation type="submission" date="2019-06" db="EMBL/GenBank/DDBJ databases">
        <title>Genomics analysis of Aphanomyces spp. identifies a new class of oomycete effector associated with host adaptation.</title>
        <authorList>
            <person name="Gaulin E."/>
        </authorList>
    </citation>
    <scope>NUCLEOTIDE SEQUENCE</scope>
    <source>
        <strain evidence="1">CBS 578.67</strain>
    </source>
</reference>
<sequence>MRTIFLDVDGVLNTDIAVGGTALRRDLTTRFVEQVLALDADVVVSSTWRLHPFLRNQLATQLREYGLPSMRVTGQTKELTFDSSIDTTEQRAIEILTYVCDHHLSTSESTWVAIDDLDLLQTTHGQNFAGHFVQTNPTEGFTLECAHLLSRLFQE</sequence>
<keyword evidence="3" id="KW-1185">Reference proteome</keyword>
<dbReference type="Pfam" id="PF18143">
    <property type="entry name" value="HAD_SAK_2"/>
    <property type="match status" value="1"/>
</dbReference>
<evidence type="ECO:0000313" key="2">
    <source>
        <dbReference type="EMBL" id="VFT90307.1"/>
    </source>
</evidence>
<dbReference type="Proteomes" id="UP000332933">
    <property type="component" value="Unassembled WGS sequence"/>
</dbReference>
<organism evidence="2 3">
    <name type="scientific">Aphanomyces stellatus</name>
    <dbReference type="NCBI Taxonomy" id="120398"/>
    <lineage>
        <taxon>Eukaryota</taxon>
        <taxon>Sar</taxon>
        <taxon>Stramenopiles</taxon>
        <taxon>Oomycota</taxon>
        <taxon>Saprolegniomycetes</taxon>
        <taxon>Saprolegniales</taxon>
        <taxon>Verrucalvaceae</taxon>
        <taxon>Aphanomyces</taxon>
    </lineage>
</organism>
<gene>
    <name evidence="2" type="primary">Aste57867_13469</name>
    <name evidence="1" type="ORF">As57867_013419</name>
    <name evidence="2" type="ORF">ASTE57867_13469</name>
</gene>
<dbReference type="AlphaFoldDB" id="A0A485L097"/>